<evidence type="ECO:0000313" key="4">
    <source>
        <dbReference type="EMBL" id="PMS29448.1"/>
    </source>
</evidence>
<dbReference type="Pfam" id="PF09361">
    <property type="entry name" value="Phasin_2"/>
    <property type="match status" value="1"/>
</dbReference>
<dbReference type="InterPro" id="IPR018968">
    <property type="entry name" value="Phasin"/>
</dbReference>
<reference evidence="3 6" key="2">
    <citation type="submission" date="2020-04" db="EMBL/GenBank/DDBJ databases">
        <authorList>
            <person name="De Canck E."/>
        </authorList>
    </citation>
    <scope>NUCLEOTIDE SEQUENCE [LARGE SCALE GENOMIC DNA]</scope>
    <source>
        <strain evidence="3 6">LMG 27174</strain>
    </source>
</reference>
<evidence type="ECO:0000313" key="5">
    <source>
        <dbReference type="Proteomes" id="UP000235659"/>
    </source>
</evidence>
<dbReference type="EMBL" id="PNXY01000012">
    <property type="protein sequence ID" value="PMS29448.1"/>
    <property type="molecule type" value="Genomic_DNA"/>
</dbReference>
<sequence length="188" mass="20049">MYLSTPEQIAASQKANLDIAYGLANKVVAGFEKLADLNLKTIQSTLAETQQNAQKVFSARDPQEWLALQAGLVAPSVEKVQSYSRQLFEILSATQGEIAQVAQTQYDAYNRRVQTLVEDVAKNAPAGSEAAIAGWKSAIGASNTFIETLQKTSQQAVELAESSLEAVGTAASDTVRRAGEKASAGTKR</sequence>
<organism evidence="3 6">
    <name type="scientific">Paraburkholderia rhynchosiae</name>
    <dbReference type="NCBI Taxonomy" id="487049"/>
    <lineage>
        <taxon>Bacteria</taxon>
        <taxon>Pseudomonadati</taxon>
        <taxon>Pseudomonadota</taxon>
        <taxon>Betaproteobacteria</taxon>
        <taxon>Burkholderiales</taxon>
        <taxon>Burkholderiaceae</taxon>
        <taxon>Paraburkholderia</taxon>
    </lineage>
</organism>
<dbReference type="InterPro" id="IPR010127">
    <property type="entry name" value="Phasin_subfam-1"/>
</dbReference>
<name>A0A2N7WJ39_9BURK</name>
<dbReference type="RefSeq" id="WP_102633453.1">
    <property type="nucleotide sequence ID" value="NZ_CADIJZ010000014.1"/>
</dbReference>
<gene>
    <name evidence="4" type="ORF">C0Z16_17845</name>
    <name evidence="3" type="ORF">LMG27174_03881</name>
</gene>
<feature type="domain" description="Phasin" evidence="2">
    <location>
        <begin position="7"/>
        <end position="106"/>
    </location>
</feature>
<protein>
    <submittedName>
        <fullName evidence="4">Phasin (PHA-granule associated protein)</fullName>
    </submittedName>
</protein>
<evidence type="ECO:0000256" key="1">
    <source>
        <dbReference type="SAM" id="MobiDB-lite"/>
    </source>
</evidence>
<dbReference type="NCBIfam" id="TIGR01841">
    <property type="entry name" value="phasin"/>
    <property type="match status" value="1"/>
</dbReference>
<dbReference type="Proteomes" id="UP000235659">
    <property type="component" value="Unassembled WGS sequence"/>
</dbReference>
<dbReference type="Proteomes" id="UP000494205">
    <property type="component" value="Unassembled WGS sequence"/>
</dbReference>
<accession>A0A2N7WJ39</accession>
<feature type="region of interest" description="Disordered" evidence="1">
    <location>
        <begin position="169"/>
        <end position="188"/>
    </location>
</feature>
<dbReference type="OrthoDB" id="9024256at2"/>
<keyword evidence="5" id="KW-1185">Reference proteome</keyword>
<evidence type="ECO:0000259" key="2">
    <source>
        <dbReference type="Pfam" id="PF09361"/>
    </source>
</evidence>
<evidence type="ECO:0000313" key="3">
    <source>
        <dbReference type="EMBL" id="CAB3704921.1"/>
    </source>
</evidence>
<dbReference type="AlphaFoldDB" id="A0A2N7WJ39"/>
<reference evidence="4 5" key="1">
    <citation type="submission" date="2018-01" db="EMBL/GenBank/DDBJ databases">
        <title>Whole genome analyses suggest that Burkholderia sensu lato contains two further novel genera in the rhizoxinica-symbiotica group Mycetohabitans gen. nov., and Trinickia gen. nov.: implications for the evolution of diazotrophy and nodulation in the Burkholderiaceae.</title>
        <authorList>
            <person name="Estrada-de los Santos P."/>
            <person name="Palmer M."/>
            <person name="Chavez-Ramirez B."/>
            <person name="Beukes C."/>
            <person name="Steenkamp E.T."/>
            <person name="Hirsch A.M."/>
            <person name="Manyaka P."/>
            <person name="Maluk M."/>
            <person name="Lafos M."/>
            <person name="Crook M."/>
            <person name="Gross E."/>
            <person name="Simon M.F."/>
            <person name="Bueno dos Reis Junior F."/>
            <person name="Poole P.S."/>
            <person name="Venter S.N."/>
            <person name="James E.K."/>
        </authorList>
    </citation>
    <scope>NUCLEOTIDE SEQUENCE [LARGE SCALE GENOMIC DNA]</scope>
    <source>
        <strain evidence="4 5">WSM 3937</strain>
    </source>
</reference>
<dbReference type="EMBL" id="CADIJZ010000014">
    <property type="protein sequence ID" value="CAB3704921.1"/>
    <property type="molecule type" value="Genomic_DNA"/>
</dbReference>
<evidence type="ECO:0000313" key="6">
    <source>
        <dbReference type="Proteomes" id="UP000494205"/>
    </source>
</evidence>
<proteinExistence type="predicted"/>